<dbReference type="InterPro" id="IPR036836">
    <property type="entry name" value="Agouti_dom_sf"/>
</dbReference>
<dbReference type="SUPFAM" id="SSF57055">
    <property type="entry name" value="Agouti-related protein"/>
    <property type="match status" value="1"/>
</dbReference>
<evidence type="ECO:0000256" key="5">
    <source>
        <dbReference type="ARBA" id="ARBA00023157"/>
    </source>
</evidence>
<comment type="subcellular location">
    <subcellularLocation>
        <location evidence="1">Secreted</location>
    </subcellularLocation>
</comment>
<dbReference type="Pfam" id="PF05039">
    <property type="entry name" value="Agouti"/>
    <property type="match status" value="1"/>
</dbReference>
<dbReference type="InterPro" id="IPR027300">
    <property type="entry name" value="Agouti_dom"/>
</dbReference>
<dbReference type="InterPro" id="IPR007733">
    <property type="entry name" value="Agouti"/>
</dbReference>
<evidence type="ECO:0000313" key="9">
    <source>
        <dbReference type="Proteomes" id="UP000515145"/>
    </source>
</evidence>
<keyword evidence="9" id="KW-1185">Reference proteome</keyword>
<dbReference type="InParanoid" id="A0A6P7KHH4"/>
<dbReference type="Proteomes" id="UP000515145">
    <property type="component" value="Chromosome 20"/>
</dbReference>
<dbReference type="GO" id="GO:2000253">
    <property type="term" value="P:positive regulation of feeding behavior"/>
    <property type="evidence" value="ECO:0007669"/>
    <property type="project" value="TreeGrafter"/>
</dbReference>
<accession>A0A6P7KHH4</accession>
<feature type="domain" description="Agouti" evidence="8">
    <location>
        <begin position="94"/>
        <end position="132"/>
    </location>
</feature>
<dbReference type="SMART" id="SM00792">
    <property type="entry name" value="Agouti"/>
    <property type="match status" value="1"/>
</dbReference>
<gene>
    <name evidence="10" type="primary">LOC114453412</name>
</gene>
<dbReference type="GO" id="GO:0007218">
    <property type="term" value="P:neuropeptide signaling pathway"/>
    <property type="evidence" value="ECO:0007669"/>
    <property type="project" value="TreeGrafter"/>
</dbReference>
<keyword evidence="3 7" id="KW-0732">Signal</keyword>
<dbReference type="Gene3D" id="4.10.760.10">
    <property type="entry name" value="Agouti domain"/>
    <property type="match status" value="1"/>
</dbReference>
<evidence type="ECO:0000256" key="3">
    <source>
        <dbReference type="ARBA" id="ARBA00022729"/>
    </source>
</evidence>
<feature type="chain" id="PRO_5027701885" evidence="7">
    <location>
        <begin position="19"/>
        <end position="136"/>
    </location>
</feature>
<dbReference type="OrthoDB" id="9942042at2759"/>
<evidence type="ECO:0000256" key="6">
    <source>
        <dbReference type="PROSITE-ProRule" id="PRU00494"/>
    </source>
</evidence>
<evidence type="ECO:0000256" key="4">
    <source>
        <dbReference type="ARBA" id="ARBA00022854"/>
    </source>
</evidence>
<feature type="signal peptide" evidence="7">
    <location>
        <begin position="1"/>
        <end position="18"/>
    </location>
</feature>
<dbReference type="RefSeq" id="XP_028289103.1">
    <property type="nucleotide sequence ID" value="XM_028433302.1"/>
</dbReference>
<dbReference type="PANTHER" id="PTHR16551">
    <property type="entry name" value="AGOUTI RELATED"/>
    <property type="match status" value="1"/>
</dbReference>
<dbReference type="PANTHER" id="PTHR16551:SF5">
    <property type="entry name" value="AGOUTI-RELATED PEPTIDE 2"/>
    <property type="match status" value="1"/>
</dbReference>
<evidence type="ECO:0000259" key="8">
    <source>
        <dbReference type="PROSITE" id="PS51150"/>
    </source>
</evidence>
<feature type="disulfide bond" evidence="6">
    <location>
        <begin position="116"/>
        <end position="123"/>
    </location>
</feature>
<keyword evidence="2" id="KW-0964">Secreted</keyword>
<comment type="caution">
    <text evidence="6">Lacks conserved residue(s) required for the propagation of feature annotation.</text>
</comment>
<protein>
    <submittedName>
        <fullName evidence="10">Agouti-signaling protein-like isoform X1</fullName>
    </submittedName>
</protein>
<evidence type="ECO:0000256" key="2">
    <source>
        <dbReference type="ARBA" id="ARBA00022525"/>
    </source>
</evidence>
<reference evidence="10" key="1">
    <citation type="submission" date="2025-08" db="UniProtKB">
        <authorList>
            <consortium name="RefSeq"/>
        </authorList>
    </citation>
    <scope>IDENTIFICATION</scope>
</reference>
<dbReference type="GeneID" id="114453412"/>
<dbReference type="AlphaFoldDB" id="A0A6P7KHH4"/>
<feature type="disulfide bond" evidence="6">
    <location>
        <begin position="107"/>
        <end position="125"/>
    </location>
</feature>
<dbReference type="GO" id="GO:0005615">
    <property type="term" value="C:extracellular space"/>
    <property type="evidence" value="ECO:0007669"/>
    <property type="project" value="TreeGrafter"/>
</dbReference>
<feature type="disulfide bond" evidence="6">
    <location>
        <begin position="111"/>
        <end position="132"/>
    </location>
</feature>
<evidence type="ECO:0000256" key="7">
    <source>
        <dbReference type="SAM" id="SignalP"/>
    </source>
</evidence>
<dbReference type="GO" id="GO:0005184">
    <property type="term" value="F:neuropeptide hormone activity"/>
    <property type="evidence" value="ECO:0007669"/>
    <property type="project" value="TreeGrafter"/>
</dbReference>
<evidence type="ECO:0000256" key="1">
    <source>
        <dbReference type="ARBA" id="ARBA00004613"/>
    </source>
</evidence>
<keyword evidence="5 6" id="KW-1015">Disulfide bond</keyword>
<dbReference type="GO" id="GO:0008343">
    <property type="term" value="P:adult feeding behavior"/>
    <property type="evidence" value="ECO:0007669"/>
    <property type="project" value="TreeGrafter"/>
</dbReference>
<dbReference type="GO" id="GO:0009755">
    <property type="term" value="P:hormone-mediated signaling pathway"/>
    <property type="evidence" value="ECO:0007669"/>
    <property type="project" value="InterPro"/>
</dbReference>
<name>A0A6P7KHH4_9TELE</name>
<proteinExistence type="predicted"/>
<organism evidence="9 10">
    <name type="scientific">Parambassis ranga</name>
    <name type="common">Indian glassy fish</name>
    <dbReference type="NCBI Taxonomy" id="210632"/>
    <lineage>
        <taxon>Eukaryota</taxon>
        <taxon>Metazoa</taxon>
        <taxon>Chordata</taxon>
        <taxon>Craniata</taxon>
        <taxon>Vertebrata</taxon>
        <taxon>Euteleostomi</taxon>
        <taxon>Actinopterygii</taxon>
        <taxon>Neopterygii</taxon>
        <taxon>Teleostei</taxon>
        <taxon>Neoteleostei</taxon>
        <taxon>Acanthomorphata</taxon>
        <taxon>Ovalentaria</taxon>
        <taxon>Ambassidae</taxon>
        <taxon>Parambassis</taxon>
    </lineage>
</organism>
<keyword evidence="4" id="KW-0960">Knottin</keyword>
<dbReference type="PROSITE" id="PS51150">
    <property type="entry name" value="AGOUTI_2"/>
    <property type="match status" value="1"/>
</dbReference>
<dbReference type="GO" id="GO:0070996">
    <property type="term" value="F:type 1 melanocortin receptor binding"/>
    <property type="evidence" value="ECO:0007669"/>
    <property type="project" value="TreeGrafter"/>
</dbReference>
<evidence type="ECO:0000313" key="10">
    <source>
        <dbReference type="RefSeq" id="XP_028289103.1"/>
    </source>
</evidence>
<sequence>MKLAILCLCILQLDIVSCRIFTRNNLQATYRGQASQSTAGFNMSRSRVKPLFARRGHYERQRIYVLKPRVVTAAPLHMSPTPEVTPVDPVSPKCSELAQSCLPQSGCCDPCAACHCRFFNAICFCRRVSSQCGKKT</sequence>